<gene>
    <name evidence="12" type="ORF">H5410_013148</name>
</gene>
<evidence type="ECO:0000313" key="13">
    <source>
        <dbReference type="Proteomes" id="UP000824120"/>
    </source>
</evidence>
<name>A0A9J6AUL9_SOLCO</name>
<evidence type="ECO:0000256" key="8">
    <source>
        <dbReference type="ARBA" id="ARBA00052386"/>
    </source>
</evidence>
<evidence type="ECO:0000256" key="4">
    <source>
        <dbReference type="ARBA" id="ARBA00022741"/>
    </source>
</evidence>
<dbReference type="GO" id="GO:0052381">
    <property type="term" value="F:tRNA dimethylallyltransferase activity"/>
    <property type="evidence" value="ECO:0007669"/>
    <property type="project" value="TreeGrafter"/>
</dbReference>
<dbReference type="OrthoDB" id="775260at2759"/>
<keyword evidence="5" id="KW-0067">ATP-binding</keyword>
<dbReference type="Gene3D" id="1.10.287.890">
    <property type="entry name" value="Crystal structure of tRNA isopentenylpyrophosphate transferase (bh2366) domain"/>
    <property type="match status" value="1"/>
</dbReference>
<comment type="similarity">
    <text evidence="1">Belongs to the IPP transferase family.</text>
</comment>
<dbReference type="GO" id="GO:0005739">
    <property type="term" value="C:mitochondrion"/>
    <property type="evidence" value="ECO:0007669"/>
    <property type="project" value="TreeGrafter"/>
</dbReference>
<evidence type="ECO:0000256" key="6">
    <source>
        <dbReference type="ARBA" id="ARBA00022946"/>
    </source>
</evidence>
<keyword evidence="2" id="KW-0808">Transferase</keyword>
<comment type="catalytic activity">
    <reaction evidence="8">
        <text>dimethylallyl diphosphate + ADP = N(6)-(dimethylallyl)adenosine 5'-diphosphate + diphosphate</text>
        <dbReference type="Rhea" id="RHEA:36327"/>
        <dbReference type="ChEBI" id="CHEBI:33019"/>
        <dbReference type="ChEBI" id="CHEBI:57623"/>
        <dbReference type="ChEBI" id="CHEBI:73533"/>
        <dbReference type="ChEBI" id="CHEBI:456216"/>
        <dbReference type="EC" id="2.5.1.112"/>
    </reaction>
</comment>
<dbReference type="GO" id="GO:0009691">
    <property type="term" value="P:cytokinin biosynthetic process"/>
    <property type="evidence" value="ECO:0007669"/>
    <property type="project" value="UniProtKB-KW"/>
</dbReference>
<evidence type="ECO:0000256" key="9">
    <source>
        <dbReference type="ARBA" id="ARBA00055191"/>
    </source>
</evidence>
<accession>A0A9J6AUL9</accession>
<dbReference type="PANTHER" id="PTHR11088">
    <property type="entry name" value="TRNA DIMETHYLALLYLTRANSFERASE"/>
    <property type="match status" value="1"/>
</dbReference>
<dbReference type="Proteomes" id="UP000824120">
    <property type="component" value="Chromosome 2"/>
</dbReference>
<dbReference type="EMBL" id="JACXVP010000002">
    <property type="protein sequence ID" value="KAG5627930.1"/>
    <property type="molecule type" value="Genomic_DNA"/>
</dbReference>
<evidence type="ECO:0000256" key="5">
    <source>
        <dbReference type="ARBA" id="ARBA00022840"/>
    </source>
</evidence>
<evidence type="ECO:0000256" key="10">
    <source>
        <dbReference type="ARBA" id="ARBA00066838"/>
    </source>
</evidence>
<proteinExistence type="inferred from homology"/>
<dbReference type="GO" id="GO:0052622">
    <property type="term" value="F:ATP/ADP dimethylallyltransferase activity"/>
    <property type="evidence" value="ECO:0007669"/>
    <property type="project" value="UniProtKB-EC"/>
</dbReference>
<organism evidence="12 13">
    <name type="scientific">Solanum commersonii</name>
    <name type="common">Commerson's wild potato</name>
    <name type="synonym">Commerson's nightshade</name>
    <dbReference type="NCBI Taxonomy" id="4109"/>
    <lineage>
        <taxon>Eukaryota</taxon>
        <taxon>Viridiplantae</taxon>
        <taxon>Streptophyta</taxon>
        <taxon>Embryophyta</taxon>
        <taxon>Tracheophyta</taxon>
        <taxon>Spermatophyta</taxon>
        <taxon>Magnoliopsida</taxon>
        <taxon>eudicotyledons</taxon>
        <taxon>Gunneridae</taxon>
        <taxon>Pentapetalae</taxon>
        <taxon>asterids</taxon>
        <taxon>lamiids</taxon>
        <taxon>Solanales</taxon>
        <taxon>Solanaceae</taxon>
        <taxon>Solanoideae</taxon>
        <taxon>Solaneae</taxon>
        <taxon>Solanum</taxon>
    </lineage>
</organism>
<dbReference type="GO" id="GO:0005524">
    <property type="term" value="F:ATP binding"/>
    <property type="evidence" value="ECO:0007669"/>
    <property type="project" value="UniProtKB-KW"/>
</dbReference>
<evidence type="ECO:0000256" key="1">
    <source>
        <dbReference type="ARBA" id="ARBA00005842"/>
    </source>
</evidence>
<evidence type="ECO:0000256" key="3">
    <source>
        <dbReference type="ARBA" id="ARBA00022712"/>
    </source>
</evidence>
<keyword evidence="3" id="KW-0203">Cytokinin biosynthesis</keyword>
<comment type="function">
    <text evidence="9">Involved in cytokinin biosynthesis. Catalyzes the transfer of an isopentenyl group from dimethylallyl diphosphate (DMAPP) to ATP and ADP.</text>
</comment>
<dbReference type="FunFam" id="1.10.287.890:FF:000002">
    <property type="entry name" value="Adenylate isopentenyltransferase 5, chloroplastic"/>
    <property type="match status" value="1"/>
</dbReference>
<comment type="caution">
    <text evidence="12">The sequence shown here is derived from an EMBL/GenBank/DDBJ whole genome shotgun (WGS) entry which is preliminary data.</text>
</comment>
<evidence type="ECO:0000256" key="11">
    <source>
        <dbReference type="SAM" id="MobiDB-lite"/>
    </source>
</evidence>
<dbReference type="EC" id="2.5.1.112" evidence="10"/>
<keyword evidence="13" id="KW-1185">Reference proteome</keyword>
<keyword evidence="4" id="KW-0547">Nucleotide-binding</keyword>
<dbReference type="InterPro" id="IPR027417">
    <property type="entry name" value="P-loop_NTPase"/>
</dbReference>
<protein>
    <recommendedName>
        <fullName evidence="10">adenylate dimethylallyltransferase (ADP/ATP-dependent)</fullName>
        <ecNumber evidence="10">2.5.1.112</ecNumber>
    </recommendedName>
</protein>
<sequence length="364" mass="41597">MLAISKQYTQSYKKRQHMVITTNIMFVINLTNTTMNIVLQHIAPTFVSCKHQPLINFRDGLTIDPFIPPRRKDKVVIVMGATGTGKSRLSIDLAKHFSAEVVNSDKMQIYDGLDIITNKVTDKETCGIQHHLLSIIDPNEVFTATDFCQCATKAVDSIISKGQLPIIAGGSNSYIKALVNDDIEFKSRYECCFLWIDVNLKILQRFVSERVDKMVKEGLVEEAREFFNPDGDYTSGIRRAIGVPEMHQYFINENNKMINEDTRDKMLQIAIENIKVNTYKLACCQRQNILRLESQFEWKINRLDATEAFEKKGIESNQAWHRIVYEQSTQIVRHFRGEELLNIPSPPPSSSSTSFLPKVATMTH</sequence>
<comment type="catalytic activity">
    <reaction evidence="7">
        <text>dimethylallyl diphosphate + ATP = N(6)-(dimethylallyl)adenosine 5'-triphosphate + diphosphate</text>
        <dbReference type="Rhea" id="RHEA:36331"/>
        <dbReference type="ChEBI" id="CHEBI:30616"/>
        <dbReference type="ChEBI" id="CHEBI:33019"/>
        <dbReference type="ChEBI" id="CHEBI:57623"/>
        <dbReference type="ChEBI" id="CHEBI:73532"/>
        <dbReference type="EC" id="2.5.1.112"/>
    </reaction>
</comment>
<evidence type="ECO:0000256" key="7">
    <source>
        <dbReference type="ARBA" id="ARBA00051744"/>
    </source>
</evidence>
<evidence type="ECO:0000313" key="12">
    <source>
        <dbReference type="EMBL" id="KAG5627930.1"/>
    </source>
</evidence>
<dbReference type="Pfam" id="PF01715">
    <property type="entry name" value="IPPT"/>
    <property type="match status" value="2"/>
</dbReference>
<dbReference type="GO" id="GO:0006400">
    <property type="term" value="P:tRNA modification"/>
    <property type="evidence" value="ECO:0007669"/>
    <property type="project" value="TreeGrafter"/>
</dbReference>
<dbReference type="InterPro" id="IPR039657">
    <property type="entry name" value="Dimethylallyltransferase"/>
</dbReference>
<keyword evidence="6" id="KW-0809">Transit peptide</keyword>
<reference evidence="12 13" key="1">
    <citation type="submission" date="2020-09" db="EMBL/GenBank/DDBJ databases">
        <title>De no assembly of potato wild relative species, Solanum commersonii.</title>
        <authorList>
            <person name="Cho K."/>
        </authorList>
    </citation>
    <scope>NUCLEOTIDE SEQUENCE [LARGE SCALE GENOMIC DNA]</scope>
    <source>
        <strain evidence="12">LZ3.2</strain>
        <tissue evidence="12">Leaf</tissue>
    </source>
</reference>
<dbReference type="SUPFAM" id="SSF52540">
    <property type="entry name" value="P-loop containing nucleoside triphosphate hydrolases"/>
    <property type="match status" value="1"/>
</dbReference>
<dbReference type="Gene3D" id="3.40.50.300">
    <property type="entry name" value="P-loop containing nucleotide triphosphate hydrolases"/>
    <property type="match status" value="1"/>
</dbReference>
<dbReference type="AlphaFoldDB" id="A0A9J6AUL9"/>
<dbReference type="PANTHER" id="PTHR11088:SF74">
    <property type="entry name" value="ADENYLATE ISOPENTENYLTRANSFERASE 5, CHLOROPLASTIC"/>
    <property type="match status" value="1"/>
</dbReference>
<evidence type="ECO:0000256" key="2">
    <source>
        <dbReference type="ARBA" id="ARBA00022679"/>
    </source>
</evidence>
<feature type="region of interest" description="Disordered" evidence="11">
    <location>
        <begin position="343"/>
        <end position="364"/>
    </location>
</feature>
<dbReference type="GO" id="GO:0009824">
    <property type="term" value="F:AMP dimethylallyltransferase activity"/>
    <property type="evidence" value="ECO:0007669"/>
    <property type="project" value="UniProtKB-ARBA"/>
</dbReference>